<evidence type="ECO:0000256" key="5">
    <source>
        <dbReference type="PROSITE-ProRule" id="PRU00042"/>
    </source>
</evidence>
<dbReference type="EMBL" id="AMQN01011900">
    <property type="status" value="NOT_ANNOTATED_CDS"/>
    <property type="molecule type" value="Genomic_DNA"/>
</dbReference>
<dbReference type="HOGENOM" id="CLU_674843_0_0_1"/>
<gene>
    <name evidence="7" type="ORF">CAPTEDRAFT_190075</name>
</gene>
<evidence type="ECO:0000313" key="9">
    <source>
        <dbReference type="Proteomes" id="UP000014760"/>
    </source>
</evidence>
<evidence type="ECO:0000256" key="2">
    <source>
        <dbReference type="ARBA" id="ARBA00022737"/>
    </source>
</evidence>
<dbReference type="Gene3D" id="3.30.160.60">
    <property type="entry name" value="Classic Zinc Finger"/>
    <property type="match status" value="2"/>
</dbReference>
<keyword evidence="4" id="KW-0862">Zinc</keyword>
<evidence type="ECO:0000256" key="3">
    <source>
        <dbReference type="ARBA" id="ARBA00022771"/>
    </source>
</evidence>
<proteinExistence type="predicted"/>
<dbReference type="PANTHER" id="PTHR24379:SF117">
    <property type="entry name" value="ZINC FINGER PROTEIN WECKLE"/>
    <property type="match status" value="1"/>
</dbReference>
<keyword evidence="3 5" id="KW-0863">Zinc-finger</keyword>
<dbReference type="PROSITE" id="PS50157">
    <property type="entry name" value="ZINC_FINGER_C2H2_2"/>
    <property type="match status" value="2"/>
</dbReference>
<reference evidence="9" key="1">
    <citation type="submission" date="2012-12" db="EMBL/GenBank/DDBJ databases">
        <authorList>
            <person name="Hellsten U."/>
            <person name="Grimwood J."/>
            <person name="Chapman J.A."/>
            <person name="Shapiro H."/>
            <person name="Aerts A."/>
            <person name="Otillar R.P."/>
            <person name="Terry A.Y."/>
            <person name="Boore J.L."/>
            <person name="Simakov O."/>
            <person name="Marletaz F."/>
            <person name="Cho S.-J."/>
            <person name="Edsinger-Gonzales E."/>
            <person name="Havlak P."/>
            <person name="Kuo D.-H."/>
            <person name="Larsson T."/>
            <person name="Lv J."/>
            <person name="Arendt D."/>
            <person name="Savage R."/>
            <person name="Osoegawa K."/>
            <person name="de Jong P."/>
            <person name="Lindberg D.R."/>
            <person name="Seaver E.C."/>
            <person name="Weisblat D.A."/>
            <person name="Putnam N.H."/>
            <person name="Grigoriev I.V."/>
            <person name="Rokhsar D.S."/>
        </authorList>
    </citation>
    <scope>NUCLEOTIDE SEQUENCE</scope>
    <source>
        <strain evidence="9">I ESC-2004</strain>
    </source>
</reference>
<keyword evidence="1" id="KW-0479">Metal-binding</keyword>
<evidence type="ECO:0000256" key="4">
    <source>
        <dbReference type="ARBA" id="ARBA00022833"/>
    </source>
</evidence>
<dbReference type="InterPro" id="IPR036236">
    <property type="entry name" value="Znf_C2H2_sf"/>
</dbReference>
<dbReference type="OrthoDB" id="8922241at2759"/>
<reference evidence="7 9" key="2">
    <citation type="journal article" date="2013" name="Nature">
        <title>Insights into bilaterian evolution from three spiralian genomes.</title>
        <authorList>
            <person name="Simakov O."/>
            <person name="Marletaz F."/>
            <person name="Cho S.J."/>
            <person name="Edsinger-Gonzales E."/>
            <person name="Havlak P."/>
            <person name="Hellsten U."/>
            <person name="Kuo D.H."/>
            <person name="Larsson T."/>
            <person name="Lv J."/>
            <person name="Arendt D."/>
            <person name="Savage R."/>
            <person name="Osoegawa K."/>
            <person name="de Jong P."/>
            <person name="Grimwood J."/>
            <person name="Chapman J.A."/>
            <person name="Shapiro H."/>
            <person name="Aerts A."/>
            <person name="Otillar R.P."/>
            <person name="Terry A.Y."/>
            <person name="Boore J.L."/>
            <person name="Grigoriev I.V."/>
            <person name="Lindberg D.R."/>
            <person name="Seaver E.C."/>
            <person name="Weisblat D.A."/>
            <person name="Putnam N.H."/>
            <person name="Rokhsar D.S."/>
        </authorList>
    </citation>
    <scope>NUCLEOTIDE SEQUENCE</scope>
    <source>
        <strain evidence="7 9">I ESC-2004</strain>
    </source>
</reference>
<protein>
    <recommendedName>
        <fullName evidence="6">C2H2-type domain-containing protein</fullName>
    </recommendedName>
</protein>
<dbReference type="InterPro" id="IPR013087">
    <property type="entry name" value="Znf_C2H2_type"/>
</dbReference>
<dbReference type="STRING" id="283909.R7TNV0"/>
<evidence type="ECO:0000313" key="7">
    <source>
        <dbReference type="EMBL" id="ELT95294.1"/>
    </source>
</evidence>
<dbReference type="AlphaFoldDB" id="R7TNV0"/>
<dbReference type="EMBL" id="KB309171">
    <property type="protein sequence ID" value="ELT95294.1"/>
    <property type="molecule type" value="Genomic_DNA"/>
</dbReference>
<evidence type="ECO:0000256" key="1">
    <source>
        <dbReference type="ARBA" id="ARBA00022723"/>
    </source>
</evidence>
<accession>R7TNV0</accession>
<keyword evidence="2" id="KW-0677">Repeat</keyword>
<feature type="domain" description="C2H2-type" evidence="6">
    <location>
        <begin position="297"/>
        <end position="325"/>
    </location>
</feature>
<dbReference type="PANTHER" id="PTHR24379">
    <property type="entry name" value="KRAB AND ZINC FINGER DOMAIN-CONTAINING"/>
    <property type="match status" value="1"/>
</dbReference>
<reference evidence="8" key="3">
    <citation type="submission" date="2015-06" db="UniProtKB">
        <authorList>
            <consortium name="EnsemblMetazoa"/>
        </authorList>
    </citation>
    <scope>IDENTIFICATION</scope>
</reference>
<dbReference type="GO" id="GO:0008270">
    <property type="term" value="F:zinc ion binding"/>
    <property type="evidence" value="ECO:0007669"/>
    <property type="project" value="UniProtKB-KW"/>
</dbReference>
<dbReference type="PROSITE" id="PS00028">
    <property type="entry name" value="ZINC_FINGER_C2H2_1"/>
    <property type="match status" value="1"/>
</dbReference>
<sequence length="408" mass="46409">MVGVGCKRCAMGSLQVEFPLVFLRALMDVPLHSNITLQNAHLEGTGPCNFVAWKTEETVSMLLGGRDESLQLQPTEEGLCCRDCKQKLLILCPLCQMKLMPKHVPSHFAERHESEPDSQEAMLSCLYVRQQHRMLCKFTFKPDPKECPFCGEVFTTSPAVFRRHKNVECTQNPLYVRQCKDCESEPCIHTRGKNSVKAKRRRSSLVFQCPLCNYAMLSAEECSVHILDDHSAEERAHHCELCQRYFINSHALLTHRRIKHSETVVVKVFKCRVCCHSFDTREELNADMEAHAKEGLFICDICNKESTSFDTLRRHIQGVHKSKFPAYCEKCRSGIVNKKAVSLHSNLRNLALCTSHTFHLLLIAITSLCPCPTSELGPRLNALCSLHHLKLGTSQEVNKRHKGMKILH</sequence>
<dbReference type="EnsemblMetazoa" id="CapteT190075">
    <property type="protein sequence ID" value="CapteP190075"/>
    <property type="gene ID" value="CapteG190075"/>
</dbReference>
<evidence type="ECO:0000313" key="8">
    <source>
        <dbReference type="EnsemblMetazoa" id="CapteP190075"/>
    </source>
</evidence>
<feature type="domain" description="C2H2-type" evidence="6">
    <location>
        <begin position="237"/>
        <end position="261"/>
    </location>
</feature>
<evidence type="ECO:0000259" key="6">
    <source>
        <dbReference type="PROSITE" id="PS50157"/>
    </source>
</evidence>
<keyword evidence="9" id="KW-1185">Reference proteome</keyword>
<dbReference type="EMBL" id="AMQN01011901">
    <property type="status" value="NOT_ANNOTATED_CDS"/>
    <property type="molecule type" value="Genomic_DNA"/>
</dbReference>
<dbReference type="SMART" id="SM00355">
    <property type="entry name" value="ZnF_C2H2"/>
    <property type="match status" value="5"/>
</dbReference>
<name>R7TNV0_CAPTE</name>
<organism evidence="7">
    <name type="scientific">Capitella teleta</name>
    <name type="common">Polychaete worm</name>
    <dbReference type="NCBI Taxonomy" id="283909"/>
    <lineage>
        <taxon>Eukaryota</taxon>
        <taxon>Metazoa</taxon>
        <taxon>Spiralia</taxon>
        <taxon>Lophotrochozoa</taxon>
        <taxon>Annelida</taxon>
        <taxon>Polychaeta</taxon>
        <taxon>Sedentaria</taxon>
        <taxon>Scolecida</taxon>
        <taxon>Capitellidae</taxon>
        <taxon>Capitella</taxon>
    </lineage>
</organism>
<dbReference type="SUPFAM" id="SSF57667">
    <property type="entry name" value="beta-beta-alpha zinc fingers"/>
    <property type="match status" value="2"/>
</dbReference>
<dbReference type="Proteomes" id="UP000014760">
    <property type="component" value="Unassembled WGS sequence"/>
</dbReference>